<reference evidence="5" key="2">
    <citation type="journal article" date="2013" name="Stand. Genomic Sci.">
        <title>Complete genome sequence of Desulfocapsa sulfexigens, a marine deltaproteobacterium specialized in disproportionating inorganic sulfur compounds.</title>
        <authorList>
            <person name="Finster K.W."/>
            <person name="Kjeldsen K.U."/>
            <person name="Kube M."/>
            <person name="Reinhardt R."/>
            <person name="Mussmann M."/>
            <person name="Amann R."/>
            <person name="Schreiber L."/>
        </authorList>
    </citation>
    <scope>NUCLEOTIDE SEQUENCE [LARGE SCALE GENOMIC DNA]</scope>
    <source>
        <strain evidence="5">DSM 10523 / SB164P1</strain>
    </source>
</reference>
<dbReference type="PANTHER" id="PTHR43546:SF3">
    <property type="entry name" value="UPF0173 METAL-DEPENDENT HYDROLASE MJ1163"/>
    <property type="match status" value="1"/>
</dbReference>
<keyword evidence="5" id="KW-1185">Reference proteome</keyword>
<keyword evidence="1 2" id="KW-0378">Hydrolase</keyword>
<dbReference type="InterPro" id="IPR036866">
    <property type="entry name" value="RibonucZ/Hydroxyglut_hydro"/>
</dbReference>
<dbReference type="BioCyc" id="DPIE1322246:BN4_RS04415-MONOMER"/>
<name>M1WP70_PSEP2</name>
<dbReference type="AlphaFoldDB" id="M1WP70"/>
<organism evidence="4 5">
    <name type="scientific">Pseudodesulfovibrio piezophilus (strain DSM 21447 / JCM 15486 / C1TLV30)</name>
    <name type="common">Desulfovibrio piezophilus</name>
    <dbReference type="NCBI Taxonomy" id="1322246"/>
    <lineage>
        <taxon>Bacteria</taxon>
        <taxon>Pseudomonadati</taxon>
        <taxon>Thermodesulfobacteriota</taxon>
        <taxon>Desulfovibrionia</taxon>
        <taxon>Desulfovibrionales</taxon>
        <taxon>Desulfovibrionaceae</taxon>
    </lineage>
</organism>
<dbReference type="SMART" id="SM00849">
    <property type="entry name" value="Lactamase_B"/>
    <property type="match status" value="1"/>
</dbReference>
<dbReference type="KEGG" id="dpi:BN4_10862"/>
<dbReference type="HAMAP" id="MF_00457">
    <property type="entry name" value="UPF0173"/>
    <property type="match status" value="1"/>
</dbReference>
<dbReference type="SUPFAM" id="SSF56281">
    <property type="entry name" value="Metallo-hydrolase/oxidoreductase"/>
    <property type="match status" value="1"/>
</dbReference>
<dbReference type="EMBL" id="FO203427">
    <property type="protein sequence ID" value="CCH48099.1"/>
    <property type="molecule type" value="Genomic_DNA"/>
</dbReference>
<evidence type="ECO:0000313" key="4">
    <source>
        <dbReference type="EMBL" id="CCH48099.1"/>
    </source>
</evidence>
<evidence type="ECO:0000313" key="5">
    <source>
        <dbReference type="Proteomes" id="UP000011724"/>
    </source>
</evidence>
<dbReference type="InterPro" id="IPR022877">
    <property type="entry name" value="UPF0173"/>
</dbReference>
<dbReference type="GO" id="GO:0016787">
    <property type="term" value="F:hydrolase activity"/>
    <property type="evidence" value="ECO:0007669"/>
    <property type="project" value="UniProtKB-UniRule"/>
</dbReference>
<accession>M1WP70</accession>
<feature type="domain" description="Metallo-beta-lactamase" evidence="3">
    <location>
        <begin position="9"/>
        <end position="189"/>
    </location>
</feature>
<dbReference type="STRING" id="1322246.BN4_10862"/>
<dbReference type="NCBIfam" id="NF001911">
    <property type="entry name" value="PRK00685.1"/>
    <property type="match status" value="1"/>
</dbReference>
<dbReference type="Pfam" id="PF13483">
    <property type="entry name" value="Lactamase_B_3"/>
    <property type="match status" value="1"/>
</dbReference>
<sequence length="227" mass="24949">MQMEITWFGHANFRIETEAASVLIDPFFVGNPSSPATYKEIERGDIILVTHDHTDHIGQTLELAIRLDAEVVAMPEIIQSLIGMGLPESLGVGMNIGGTVERLGISIKMVQALHSSINGMPAGFILTMPDGTCLYNSGDTGLFSDMELFSKFHDIDIAMLPIGGRYTMDPQQAAYACSLLKCKRVIPMHWGTWPILGQNTESMAEHLSLMAPDTKMLELEIGKRTKI</sequence>
<gene>
    <name evidence="4" type="ordered locus">BN4_10862</name>
</gene>
<dbReference type="Gene3D" id="3.60.15.10">
    <property type="entry name" value="Ribonuclease Z/Hydroxyacylglutathione hydrolase-like"/>
    <property type="match status" value="1"/>
</dbReference>
<protein>
    <recommendedName>
        <fullName evidence="2">UPF0173 metal-dependent hydrolase BN4_10862</fullName>
    </recommendedName>
</protein>
<proteinExistence type="inferred from homology"/>
<dbReference type="PATRIC" id="fig|879567.3.peg.887"/>
<comment type="similarity">
    <text evidence="2">Belongs to the UPF0173 family.</text>
</comment>
<dbReference type="PANTHER" id="PTHR43546">
    <property type="entry name" value="UPF0173 METAL-DEPENDENT HYDROLASE MJ1163-RELATED"/>
    <property type="match status" value="1"/>
</dbReference>
<evidence type="ECO:0000256" key="2">
    <source>
        <dbReference type="HAMAP-Rule" id="MF_00457"/>
    </source>
</evidence>
<dbReference type="RefSeq" id="WP_015414152.1">
    <property type="nucleotide sequence ID" value="NC_020409.1"/>
</dbReference>
<reference evidence="4 5" key="1">
    <citation type="journal article" date="2013" name="PLoS ONE">
        <title>The first genomic and proteomic characterization of a deep-sea sulfate reducer: insights into the piezophilic lifestyle of Desulfovibrio piezophilus.</title>
        <authorList>
            <person name="Pradel N."/>
            <person name="Ji B."/>
            <person name="Gimenez G."/>
            <person name="Talla E."/>
            <person name="Lenoble P."/>
            <person name="Garel M."/>
            <person name="Tamburini C."/>
            <person name="Fourquet P."/>
            <person name="Lebrun R."/>
            <person name="Bertin P."/>
            <person name="Denis Y."/>
            <person name="Pophillat M."/>
            <person name="Barbe V."/>
            <person name="Ollivier B."/>
            <person name="Dolla A."/>
        </authorList>
    </citation>
    <scope>NUCLEOTIDE SEQUENCE [LARGE SCALE GENOMIC DNA]</scope>
    <source>
        <strain evidence="5">DSM 10523 / SB164P1</strain>
    </source>
</reference>
<dbReference type="InterPro" id="IPR001279">
    <property type="entry name" value="Metallo-B-lactamas"/>
</dbReference>
<dbReference type="HOGENOM" id="CLU_070010_4_0_7"/>
<dbReference type="OrthoDB" id="9789133at2"/>
<dbReference type="eggNOG" id="COG2220">
    <property type="taxonomic scope" value="Bacteria"/>
</dbReference>
<evidence type="ECO:0000259" key="3">
    <source>
        <dbReference type="SMART" id="SM00849"/>
    </source>
</evidence>
<evidence type="ECO:0000256" key="1">
    <source>
        <dbReference type="ARBA" id="ARBA00022801"/>
    </source>
</evidence>
<dbReference type="InterPro" id="IPR050114">
    <property type="entry name" value="UPF0173_UPF0282_UlaG_hydrolase"/>
</dbReference>
<dbReference type="Proteomes" id="UP000011724">
    <property type="component" value="Chromosome"/>
</dbReference>